<sequence>MGIYLDTIKDKVDEDFMYTAAHELGHTILRAYGGTWYSFTHDDSSEIWQTPNGKKSYPLEKSTGEINLMHYYKDDPYQFQYDYNLTMASKEDIRSLIWLTKIKNN</sequence>
<comment type="caution">
    <text evidence="1">The sequence shown here is derived from an EMBL/GenBank/DDBJ whole genome shotgun (WGS) entry which is preliminary data.</text>
</comment>
<dbReference type="EMBL" id="JAMXLT020000012">
    <property type="protein sequence ID" value="MDW8548943.1"/>
    <property type="molecule type" value="Genomic_DNA"/>
</dbReference>
<evidence type="ECO:0008006" key="3">
    <source>
        <dbReference type="Google" id="ProtNLM"/>
    </source>
</evidence>
<dbReference type="Proteomes" id="UP001204439">
    <property type="component" value="Unassembled WGS sequence"/>
</dbReference>
<protein>
    <recommendedName>
        <fullName evidence="3">ImmA/IrrE family metallo-endopeptidase</fullName>
    </recommendedName>
</protein>
<keyword evidence="2" id="KW-1185">Reference proteome</keyword>
<dbReference type="RefSeq" id="WP_063968723.1">
    <property type="nucleotide sequence ID" value="NZ_JAMXLT020000012.1"/>
</dbReference>
<proteinExistence type="predicted"/>
<gene>
    <name evidence="1" type="ORF">NG800_008470</name>
</gene>
<name>A0ABU4JH91_9FLAO</name>
<reference evidence="1 2" key="1">
    <citation type="submission" date="2023-11" db="EMBL/GenBank/DDBJ databases">
        <title>First isolation, identification, and characterization of non-pathogenic Epilithonimonas ginsengisoli isolated from diseased farmed rainbow trout (Oncorhynchus mykiss) in Chile.</title>
        <authorList>
            <person name="Miranda C.D."/>
            <person name="Irgang R."/>
            <person name="Concha C."/>
            <person name="Rojas R."/>
            <person name="Avendano R."/>
        </authorList>
    </citation>
    <scope>NUCLEOTIDE SEQUENCE [LARGE SCALE GENOMIC DNA]</scope>
    <source>
        <strain evidence="1 2">FP99</strain>
    </source>
</reference>
<organism evidence="1 2">
    <name type="scientific">Epilithonimonas ginsengisoli</name>
    <dbReference type="NCBI Taxonomy" id="1245592"/>
    <lineage>
        <taxon>Bacteria</taxon>
        <taxon>Pseudomonadati</taxon>
        <taxon>Bacteroidota</taxon>
        <taxon>Flavobacteriia</taxon>
        <taxon>Flavobacteriales</taxon>
        <taxon>Weeksellaceae</taxon>
        <taxon>Chryseobacterium group</taxon>
        <taxon>Epilithonimonas</taxon>
    </lineage>
</organism>
<evidence type="ECO:0000313" key="2">
    <source>
        <dbReference type="Proteomes" id="UP001204439"/>
    </source>
</evidence>
<accession>A0ABU4JH91</accession>
<evidence type="ECO:0000313" key="1">
    <source>
        <dbReference type="EMBL" id="MDW8548943.1"/>
    </source>
</evidence>